<organism evidence="3 4">
    <name type="scientific">Acinetobacter marinus</name>
    <dbReference type="NCBI Taxonomy" id="281375"/>
    <lineage>
        <taxon>Bacteria</taxon>
        <taxon>Pseudomonadati</taxon>
        <taxon>Pseudomonadota</taxon>
        <taxon>Gammaproteobacteria</taxon>
        <taxon>Moraxellales</taxon>
        <taxon>Moraxellaceae</taxon>
        <taxon>Acinetobacter</taxon>
    </lineage>
</organism>
<dbReference type="InterPro" id="IPR038673">
    <property type="entry name" value="OprB_sf"/>
</dbReference>
<dbReference type="Gene3D" id="2.40.160.180">
    <property type="entry name" value="Carbohydrate-selective porin OprB"/>
    <property type="match status" value="1"/>
</dbReference>
<evidence type="ECO:0000256" key="1">
    <source>
        <dbReference type="ARBA" id="ARBA00008769"/>
    </source>
</evidence>
<protein>
    <submittedName>
        <fullName evidence="3">Porin, OprB family</fullName>
    </submittedName>
</protein>
<dbReference type="PANTHER" id="PTHR37944:SF1">
    <property type="entry name" value="PORIN B"/>
    <property type="match status" value="1"/>
</dbReference>
<feature type="signal peptide" evidence="2">
    <location>
        <begin position="1"/>
        <end position="31"/>
    </location>
</feature>
<dbReference type="Pfam" id="PF04966">
    <property type="entry name" value="OprB"/>
    <property type="match status" value="1"/>
</dbReference>
<sequence length="413" mass="46562">MSKAGQLRILQLGFMPTLLCAAMLQSSHAQTAFSSESPWMFGDWNGQRTALSQQGYDFSLGYTGESATLLDSSRDSDHDTEYTGQLALGAQFDLEKILGWQDTEANITVTWRDGQNLTNTSDALAGQMSSVQEVWGRGQTWRLTDLWIKKKFLDEKLDIKVGRFGEGEDFNSFDCNFQNLALCGSQMGNWAGDEWYNWPVSQWAARVKYQINPAVYAQVGVYEYNPENLERGKGFNLSTDGSHGALIPMEVVWRPQATMPAEYRAGYFRSTVDAQTINDASKTDHRQGFWLSGKQQLTQHADDATRGLTGFFNATWFDPDTNAVVDMQNIGLSYMGLADQRPKDELALGFSRIHLNEDLENRDVEFNTELYYGIHVNNWLTVRPNVQYISHIGALDDENDDAWVGGIKFMTAF</sequence>
<evidence type="ECO:0000313" key="3">
    <source>
        <dbReference type="EMBL" id="SDC35739.1"/>
    </source>
</evidence>
<keyword evidence="4" id="KW-1185">Reference proteome</keyword>
<accession>A0A1G6KXB3</accession>
<evidence type="ECO:0000313" key="4">
    <source>
        <dbReference type="Proteomes" id="UP000242317"/>
    </source>
</evidence>
<dbReference type="EMBL" id="FMYK01000004">
    <property type="protein sequence ID" value="SDC35739.1"/>
    <property type="molecule type" value="Genomic_DNA"/>
</dbReference>
<dbReference type="GO" id="GO:0016020">
    <property type="term" value="C:membrane"/>
    <property type="evidence" value="ECO:0007669"/>
    <property type="project" value="InterPro"/>
</dbReference>
<dbReference type="InterPro" id="IPR007049">
    <property type="entry name" value="Carb-sel_porin_OprB"/>
</dbReference>
<reference evidence="4" key="1">
    <citation type="submission" date="2016-09" db="EMBL/GenBank/DDBJ databases">
        <authorList>
            <person name="Varghese N."/>
            <person name="Submissions S."/>
        </authorList>
    </citation>
    <scope>NUCLEOTIDE SEQUENCE [LARGE SCALE GENOMIC DNA]</scope>
    <source>
        <strain evidence="4">ANC 3699</strain>
    </source>
</reference>
<dbReference type="Proteomes" id="UP000242317">
    <property type="component" value="Unassembled WGS sequence"/>
</dbReference>
<comment type="similarity">
    <text evidence="1 2">Belongs to the OprB family.</text>
</comment>
<dbReference type="PANTHER" id="PTHR37944">
    <property type="entry name" value="PORIN B"/>
    <property type="match status" value="1"/>
</dbReference>
<gene>
    <name evidence="3" type="ORF">SAMN05421749_104225</name>
</gene>
<dbReference type="GO" id="GO:0015288">
    <property type="term" value="F:porin activity"/>
    <property type="evidence" value="ECO:0007669"/>
    <property type="project" value="InterPro"/>
</dbReference>
<dbReference type="AlphaFoldDB" id="A0A1G6KXB3"/>
<keyword evidence="2" id="KW-0732">Signal</keyword>
<evidence type="ECO:0000256" key="2">
    <source>
        <dbReference type="RuleBase" id="RU363072"/>
    </source>
</evidence>
<dbReference type="GO" id="GO:0008643">
    <property type="term" value="P:carbohydrate transport"/>
    <property type="evidence" value="ECO:0007669"/>
    <property type="project" value="InterPro"/>
</dbReference>
<dbReference type="InterPro" id="IPR052932">
    <property type="entry name" value="OprB_Porin"/>
</dbReference>
<name>A0A1G6KXB3_9GAMM</name>
<proteinExistence type="inferred from homology"/>
<feature type="chain" id="PRO_5017101385" evidence="2">
    <location>
        <begin position="32"/>
        <end position="413"/>
    </location>
</feature>